<evidence type="ECO:0000313" key="4">
    <source>
        <dbReference type="Proteomes" id="UP000253370"/>
    </source>
</evidence>
<evidence type="ECO:0008006" key="5">
    <source>
        <dbReference type="Google" id="ProtNLM"/>
    </source>
</evidence>
<keyword evidence="4" id="KW-1185">Reference proteome</keyword>
<dbReference type="RefSeq" id="WP_113288367.1">
    <property type="nucleotide sequence ID" value="NZ_QNTQ01000004.1"/>
</dbReference>
<accession>A0A365UBZ9</accession>
<evidence type="ECO:0000256" key="2">
    <source>
        <dbReference type="SAM" id="SignalP"/>
    </source>
</evidence>
<proteinExistence type="predicted"/>
<feature type="signal peptide" evidence="2">
    <location>
        <begin position="1"/>
        <end position="17"/>
    </location>
</feature>
<feature type="compositionally biased region" description="Low complexity" evidence="1">
    <location>
        <begin position="116"/>
        <end position="126"/>
    </location>
</feature>
<dbReference type="AlphaFoldDB" id="A0A365UBZ9"/>
<feature type="region of interest" description="Disordered" evidence="1">
    <location>
        <begin position="106"/>
        <end position="126"/>
    </location>
</feature>
<name>A0A365UBZ9_9RHOB</name>
<dbReference type="EMBL" id="QNTQ01000004">
    <property type="protein sequence ID" value="RBI86819.1"/>
    <property type="molecule type" value="Genomic_DNA"/>
</dbReference>
<dbReference type="OrthoDB" id="7308154at2"/>
<dbReference type="Proteomes" id="UP000253370">
    <property type="component" value="Unassembled WGS sequence"/>
</dbReference>
<protein>
    <recommendedName>
        <fullName evidence="5">AAA+ family ATPase</fullName>
    </recommendedName>
</protein>
<evidence type="ECO:0000313" key="3">
    <source>
        <dbReference type="EMBL" id="RBI86819.1"/>
    </source>
</evidence>
<reference evidence="3 4" key="1">
    <citation type="submission" date="2018-07" db="EMBL/GenBank/DDBJ databases">
        <title>Rhodosalinus sp. strain E84T genomic sequence and assembly.</title>
        <authorList>
            <person name="Liu Z.-W."/>
            <person name="Lu D.-C."/>
        </authorList>
    </citation>
    <scope>NUCLEOTIDE SEQUENCE [LARGE SCALE GENOMIC DNA]</scope>
    <source>
        <strain evidence="3 4">E84</strain>
    </source>
</reference>
<keyword evidence="2" id="KW-0732">Signal</keyword>
<evidence type="ECO:0000256" key="1">
    <source>
        <dbReference type="SAM" id="MobiDB-lite"/>
    </source>
</evidence>
<comment type="caution">
    <text evidence="3">The sequence shown here is derived from an EMBL/GenBank/DDBJ whole genome shotgun (WGS) entry which is preliminary data.</text>
</comment>
<feature type="chain" id="PRO_5016976868" description="AAA+ family ATPase" evidence="2">
    <location>
        <begin position="18"/>
        <end position="126"/>
    </location>
</feature>
<sequence>MRAALLAVCLAAAPAAAQESAPETSEEEDGLSLMEEGARLFFRGIMSELDPALRELEGLTRELEPAVRDFAREMGPALRDLLGRVEDWSAYHPPEMLPNGDIIMRRKEPLEEPPAETEAPSGPVDL</sequence>
<gene>
    <name evidence="3" type="ORF">DRV85_04440</name>
</gene>
<organism evidence="3 4">
    <name type="scientific">Rhodosalinus halophilus</name>
    <dbReference type="NCBI Taxonomy" id="2259333"/>
    <lineage>
        <taxon>Bacteria</taxon>
        <taxon>Pseudomonadati</taxon>
        <taxon>Pseudomonadota</taxon>
        <taxon>Alphaproteobacteria</taxon>
        <taxon>Rhodobacterales</taxon>
        <taxon>Paracoccaceae</taxon>
        <taxon>Rhodosalinus</taxon>
    </lineage>
</organism>